<comment type="caution">
    <text evidence="1">The sequence shown here is derived from an EMBL/GenBank/DDBJ whole genome shotgun (WGS) entry which is preliminary data.</text>
</comment>
<organism evidence="1 2">
    <name type="scientific">Phytophthora cactorum</name>
    <dbReference type="NCBI Taxonomy" id="29920"/>
    <lineage>
        <taxon>Eukaryota</taxon>
        <taxon>Sar</taxon>
        <taxon>Stramenopiles</taxon>
        <taxon>Oomycota</taxon>
        <taxon>Peronosporomycetes</taxon>
        <taxon>Peronosporales</taxon>
        <taxon>Peronosporaceae</taxon>
        <taxon>Phytophthora</taxon>
    </lineage>
</organism>
<dbReference type="EMBL" id="JAENGZ010001987">
    <property type="protein sequence ID" value="KAG6945376.1"/>
    <property type="molecule type" value="Genomic_DNA"/>
</dbReference>
<protein>
    <submittedName>
        <fullName evidence="1">Uncharacterized protein</fullName>
    </submittedName>
</protein>
<dbReference type="AlphaFoldDB" id="A0A8T1TPK8"/>
<gene>
    <name evidence="1" type="ORF">JG687_00017337</name>
</gene>
<dbReference type="VEuPathDB" id="FungiDB:PC110_g2776"/>
<name>A0A8T1TPK8_9STRA</name>
<dbReference type="Proteomes" id="UP000688947">
    <property type="component" value="Unassembled WGS sequence"/>
</dbReference>
<proteinExistence type="predicted"/>
<sequence>MIKGKRAGAICTFPQCNTTMTTSKFKQHFEQHLLEGEAYDITHRERYERALNDPSLLPGDGPCNPFLVAKLRAVSAHLQGLDVRMQGIEGHSSASSDDEDIGMNTTEFLAQERPMEAPAVADDVARRTRRAHGRVLRTLSNLS</sequence>
<evidence type="ECO:0000313" key="1">
    <source>
        <dbReference type="EMBL" id="KAG6945376.1"/>
    </source>
</evidence>
<dbReference type="OrthoDB" id="127919at2759"/>
<accession>A0A8T1TPK8</accession>
<reference evidence="1" key="1">
    <citation type="submission" date="2021-01" db="EMBL/GenBank/DDBJ databases">
        <title>Phytophthora aleatoria, a newly-described species from Pinus radiata is distinct from Phytophthora cactorum isolates based on comparative genomics.</title>
        <authorList>
            <person name="Mcdougal R."/>
            <person name="Panda P."/>
            <person name="Williams N."/>
            <person name="Studholme D.J."/>
        </authorList>
    </citation>
    <scope>NUCLEOTIDE SEQUENCE</scope>
    <source>
        <strain evidence="1">NZFS 3830</strain>
    </source>
</reference>
<evidence type="ECO:0000313" key="2">
    <source>
        <dbReference type="Proteomes" id="UP000688947"/>
    </source>
</evidence>